<evidence type="ECO:0000256" key="1">
    <source>
        <dbReference type="SAM" id="SignalP"/>
    </source>
</evidence>
<dbReference type="AlphaFoldDB" id="A0A9W4UKY3"/>
<gene>
    <name evidence="2" type="ORF">PDIGIT_LOCUS11008</name>
</gene>
<keyword evidence="1" id="KW-0732">Signal</keyword>
<dbReference type="EMBL" id="CAOQHR010000007">
    <property type="protein sequence ID" value="CAI6337890.1"/>
    <property type="molecule type" value="Genomic_DNA"/>
</dbReference>
<name>A0A9W4UKY3_9PLEO</name>
<feature type="signal peptide" evidence="1">
    <location>
        <begin position="1"/>
        <end position="21"/>
    </location>
</feature>
<dbReference type="Proteomes" id="UP001152607">
    <property type="component" value="Unassembled WGS sequence"/>
</dbReference>
<evidence type="ECO:0008006" key="4">
    <source>
        <dbReference type="Google" id="ProtNLM"/>
    </source>
</evidence>
<accession>A0A9W4UKY3</accession>
<protein>
    <recommendedName>
        <fullName evidence="4">Secreted protein</fullName>
    </recommendedName>
</protein>
<reference evidence="2" key="1">
    <citation type="submission" date="2023-01" db="EMBL/GenBank/DDBJ databases">
        <authorList>
            <person name="Van Ghelder C."/>
            <person name="Rancurel C."/>
        </authorList>
    </citation>
    <scope>NUCLEOTIDE SEQUENCE</scope>
    <source>
        <strain evidence="2">CNCM I-4278</strain>
    </source>
</reference>
<feature type="chain" id="PRO_5040768509" description="Secreted protein" evidence="1">
    <location>
        <begin position="22"/>
        <end position="106"/>
    </location>
</feature>
<sequence length="106" mass="12264">MSTPLCVVLRLLPCLHISAVARRGHTQRTLLRACYDPSNHHEYPQSHGRTPCAPVKPAMRRPQQDHPQEHNYLRLWGDVVSQKLDLALPYVSCYLTNKTRHMIPKF</sequence>
<keyword evidence="3" id="KW-1185">Reference proteome</keyword>
<evidence type="ECO:0000313" key="2">
    <source>
        <dbReference type="EMBL" id="CAI6337890.1"/>
    </source>
</evidence>
<organism evidence="2 3">
    <name type="scientific">Periconia digitata</name>
    <dbReference type="NCBI Taxonomy" id="1303443"/>
    <lineage>
        <taxon>Eukaryota</taxon>
        <taxon>Fungi</taxon>
        <taxon>Dikarya</taxon>
        <taxon>Ascomycota</taxon>
        <taxon>Pezizomycotina</taxon>
        <taxon>Dothideomycetes</taxon>
        <taxon>Pleosporomycetidae</taxon>
        <taxon>Pleosporales</taxon>
        <taxon>Massarineae</taxon>
        <taxon>Periconiaceae</taxon>
        <taxon>Periconia</taxon>
    </lineage>
</organism>
<evidence type="ECO:0000313" key="3">
    <source>
        <dbReference type="Proteomes" id="UP001152607"/>
    </source>
</evidence>
<comment type="caution">
    <text evidence="2">The sequence shown here is derived from an EMBL/GenBank/DDBJ whole genome shotgun (WGS) entry which is preliminary data.</text>
</comment>
<proteinExistence type="predicted"/>